<organism evidence="1 2">
    <name type="scientific">Trifolium medium</name>
    <dbReference type="NCBI Taxonomy" id="97028"/>
    <lineage>
        <taxon>Eukaryota</taxon>
        <taxon>Viridiplantae</taxon>
        <taxon>Streptophyta</taxon>
        <taxon>Embryophyta</taxon>
        <taxon>Tracheophyta</taxon>
        <taxon>Spermatophyta</taxon>
        <taxon>Magnoliopsida</taxon>
        <taxon>eudicotyledons</taxon>
        <taxon>Gunneridae</taxon>
        <taxon>Pentapetalae</taxon>
        <taxon>rosids</taxon>
        <taxon>fabids</taxon>
        <taxon>Fabales</taxon>
        <taxon>Fabaceae</taxon>
        <taxon>Papilionoideae</taxon>
        <taxon>50 kb inversion clade</taxon>
        <taxon>NPAAA clade</taxon>
        <taxon>Hologalegina</taxon>
        <taxon>IRL clade</taxon>
        <taxon>Trifolieae</taxon>
        <taxon>Trifolium</taxon>
    </lineage>
</organism>
<feature type="non-terminal residue" evidence="1">
    <location>
        <position position="1"/>
    </location>
</feature>
<evidence type="ECO:0000313" key="2">
    <source>
        <dbReference type="Proteomes" id="UP000265520"/>
    </source>
</evidence>
<protein>
    <submittedName>
        <fullName evidence="1">Uncharacterized protein</fullName>
    </submittedName>
</protein>
<dbReference type="Proteomes" id="UP000265520">
    <property type="component" value="Unassembled WGS sequence"/>
</dbReference>
<reference evidence="1 2" key="1">
    <citation type="journal article" date="2018" name="Front. Plant Sci.">
        <title>Red Clover (Trifolium pratense) and Zigzag Clover (T. medium) - A Picture of Genomic Similarities and Differences.</title>
        <authorList>
            <person name="Dluhosova J."/>
            <person name="Istvanek J."/>
            <person name="Nedelnik J."/>
            <person name="Repkova J."/>
        </authorList>
    </citation>
    <scope>NUCLEOTIDE SEQUENCE [LARGE SCALE GENOMIC DNA]</scope>
    <source>
        <strain evidence="2">cv. 10/8</strain>
        <tissue evidence="1">Leaf</tissue>
    </source>
</reference>
<proteinExistence type="predicted"/>
<evidence type="ECO:0000313" key="1">
    <source>
        <dbReference type="EMBL" id="MCI82156.1"/>
    </source>
</evidence>
<sequence>SVGRGEGNQFPINNLVKGVQLAQFCFVKVREDNLQLLYGELESGVLSGPNFYLQTFH</sequence>
<dbReference type="EMBL" id="LXQA011036416">
    <property type="protein sequence ID" value="MCI82156.1"/>
    <property type="molecule type" value="Genomic_DNA"/>
</dbReference>
<accession>A0A392V1M5</accession>
<keyword evidence="2" id="KW-1185">Reference proteome</keyword>
<dbReference type="AlphaFoldDB" id="A0A392V1M5"/>
<comment type="caution">
    <text evidence="1">The sequence shown here is derived from an EMBL/GenBank/DDBJ whole genome shotgun (WGS) entry which is preliminary data.</text>
</comment>
<name>A0A392V1M5_9FABA</name>